<dbReference type="EMBL" id="JAAVVJ010000005">
    <property type="protein sequence ID" value="KAF7222704.1"/>
    <property type="molecule type" value="Genomic_DNA"/>
</dbReference>
<dbReference type="InterPro" id="IPR013783">
    <property type="entry name" value="Ig-like_fold"/>
</dbReference>
<gene>
    <name evidence="2" type="ORF">G4P62_009151</name>
</gene>
<proteinExistence type="predicted"/>
<feature type="domain" description="Fibronectin type-III" evidence="1">
    <location>
        <begin position="115"/>
        <end position="201"/>
    </location>
</feature>
<feature type="domain" description="Fibronectin type-III" evidence="1">
    <location>
        <begin position="543"/>
        <end position="628"/>
    </location>
</feature>
<dbReference type="AlphaFoldDB" id="A0A9D2YKU7"/>
<dbReference type="Proteomes" id="UP000822369">
    <property type="component" value="Chromosome 5"/>
</dbReference>
<feature type="domain" description="Fibronectin type-III" evidence="1">
    <location>
        <begin position="457"/>
        <end position="542"/>
    </location>
</feature>
<dbReference type="Gene3D" id="2.60.40.10">
    <property type="entry name" value="Immunoglobulins"/>
    <property type="match status" value="4"/>
</dbReference>
<sequence>MRKTQLKTMKLLLLVAFAGFVLSPSDITLSVFTVTSRSMEVQWSGPSSASSYKITATPKNSLAGPVFAQFSGNTVMGSLNSLSPNTVYTLQVDAMDNALHVLGSATIEDTTAPDIPSIIQVYSKNSDSMIVNFTEVIGATSYIVRAESLTGDFFSETDVSNSPGIVTHLQPYSDYLLSIMSVNSGGRSQPSYPTKGRTVVMSPQLNTSSPSNNSIVVTWHPVEHAVFYTLVFIQEGSIIRHHINTTNTSVTFDQLAAGTNYCTLAVAWDSENRHSEEVTACQITRPSSPAVSYVEVTPGRTLGTGIFWVSVQGASNYLAWTNNGQNCSTNNSFCYITPQECGQNQTVSVVAYNDAGPSSPSQPANYITNPCQVENIWVEEPSAGNCSVVWDQVPLVDYYVTFIKRDDGAEKTCNTTKSSCPFFCMCGFTYLTSVFPYNKAGTSLFAHVRNYTTVPCCPQDVTINLVSTETLEVTWSPVKGAEIYETTAAETNDIIHCNDTAPVCALSDLSCNTVYSVKVTPCSELRGCNITCKPHTQETAPCAPEILDMTQTSSSTYTVLISTPNSVNTSYTVTAAGRSDNHLCQSRNGSCVLTQLPCSSIYEVTAVATTAVGNSLPGFSKTLETAPCCPASVNVTQVTQAMTNVTWSANSGARSFMTTLMSSLGEAKCHTLDTHCLMGCITCGTNYSVNLEAISSTGHKSECKYRGFSSSACCPTGVKLYRRTNNSLRVFWRSSGPLVNSNTVGLYGTGANYTCMAPAGSMYCDIQEDTCGDVYTVVVAPVGRDGVKVTFCIPRTFSGGSDMVTNVSFPKSEHIFM</sequence>
<reference evidence="2" key="1">
    <citation type="submission" date="2020-03" db="EMBL/GenBank/DDBJ databases">
        <title>Intra-Species Differences in Population Size shape Life History and Genome Evolution.</title>
        <authorList>
            <person name="Willemsen D."/>
            <person name="Cui R."/>
            <person name="Valenzano D.R."/>
        </authorList>
    </citation>
    <scope>NUCLEOTIDE SEQUENCE</scope>
    <source>
        <strain evidence="2">GRZ</strain>
        <tissue evidence="2">Whole</tissue>
    </source>
</reference>
<feature type="domain" description="Fibronectin type-III" evidence="1">
    <location>
        <begin position="23"/>
        <end position="114"/>
    </location>
</feature>
<dbReference type="InterPro" id="IPR036116">
    <property type="entry name" value="FN3_sf"/>
</dbReference>
<comment type="caution">
    <text evidence="2">The sequence shown here is derived from an EMBL/GenBank/DDBJ whole genome shotgun (WGS) entry which is preliminary data.</text>
</comment>
<organism evidence="2 3">
    <name type="scientific">Nothobranchius furzeri</name>
    <name type="common">Turquoise killifish</name>
    <dbReference type="NCBI Taxonomy" id="105023"/>
    <lineage>
        <taxon>Eukaryota</taxon>
        <taxon>Metazoa</taxon>
        <taxon>Chordata</taxon>
        <taxon>Craniata</taxon>
        <taxon>Vertebrata</taxon>
        <taxon>Euteleostomi</taxon>
        <taxon>Actinopterygii</taxon>
        <taxon>Neopterygii</taxon>
        <taxon>Teleostei</taxon>
        <taxon>Neoteleostei</taxon>
        <taxon>Acanthomorphata</taxon>
        <taxon>Ovalentaria</taxon>
        <taxon>Atherinomorphae</taxon>
        <taxon>Cyprinodontiformes</taxon>
        <taxon>Nothobranchiidae</taxon>
        <taxon>Nothobranchius</taxon>
    </lineage>
</organism>
<dbReference type="PANTHER" id="PTHR47135:SF1">
    <property type="entry name" value="FIBRONECTIN TYPE III DOMAIN-CONTAINING PROTEIN 7"/>
    <property type="match status" value="1"/>
</dbReference>
<dbReference type="PROSITE" id="PS50853">
    <property type="entry name" value="FN3"/>
    <property type="match status" value="4"/>
</dbReference>
<dbReference type="SMART" id="SM00060">
    <property type="entry name" value="FN3"/>
    <property type="match status" value="5"/>
</dbReference>
<evidence type="ECO:0000259" key="1">
    <source>
        <dbReference type="PROSITE" id="PS50853"/>
    </source>
</evidence>
<dbReference type="CDD" id="cd00063">
    <property type="entry name" value="FN3"/>
    <property type="match status" value="2"/>
</dbReference>
<dbReference type="Pfam" id="PF00041">
    <property type="entry name" value="fn3"/>
    <property type="match status" value="1"/>
</dbReference>
<protein>
    <submittedName>
        <fullName evidence="2">Fibronectin type III domain-containing protein 7-like</fullName>
    </submittedName>
</protein>
<accession>A0A9D2YKU7</accession>
<dbReference type="InterPro" id="IPR003961">
    <property type="entry name" value="FN3_dom"/>
</dbReference>
<dbReference type="PANTHER" id="PTHR47135">
    <property type="entry name" value="FIBRONECTIN TYPE III DOMAIN-CONTAINING PROTEIN 7"/>
    <property type="match status" value="1"/>
</dbReference>
<evidence type="ECO:0000313" key="3">
    <source>
        <dbReference type="Proteomes" id="UP000822369"/>
    </source>
</evidence>
<name>A0A9D2YKU7_NOTFU</name>
<dbReference type="SUPFAM" id="SSF49265">
    <property type="entry name" value="Fibronectin type III"/>
    <property type="match status" value="4"/>
</dbReference>
<feature type="non-terminal residue" evidence="2">
    <location>
        <position position="817"/>
    </location>
</feature>
<evidence type="ECO:0000313" key="2">
    <source>
        <dbReference type="EMBL" id="KAF7222704.1"/>
    </source>
</evidence>